<dbReference type="InterPro" id="IPR011042">
    <property type="entry name" value="6-blade_b-propeller_TolB-like"/>
</dbReference>
<comment type="similarity">
    <text evidence="1">Belongs to the SMP-30/CGR1 family.</text>
</comment>
<comment type="caution">
    <text evidence="3">The sequence shown here is derived from an EMBL/GenBank/DDBJ whole genome shotgun (WGS) entry which is preliminary data.</text>
</comment>
<dbReference type="Pfam" id="PF08450">
    <property type="entry name" value="SGL"/>
    <property type="match status" value="1"/>
</dbReference>
<dbReference type="PANTHER" id="PTHR10907:SF47">
    <property type="entry name" value="REGUCALCIN"/>
    <property type="match status" value="1"/>
</dbReference>
<dbReference type="RefSeq" id="WP_273596075.1">
    <property type="nucleotide sequence ID" value="NZ_JAQQXS010000005.1"/>
</dbReference>
<evidence type="ECO:0000256" key="1">
    <source>
        <dbReference type="ARBA" id="ARBA00008853"/>
    </source>
</evidence>
<keyword evidence="4" id="KW-1185">Reference proteome</keyword>
<dbReference type="Gene3D" id="2.120.10.30">
    <property type="entry name" value="TolB, C-terminal domain"/>
    <property type="match status" value="1"/>
</dbReference>
<evidence type="ECO:0000259" key="2">
    <source>
        <dbReference type="Pfam" id="PF08450"/>
    </source>
</evidence>
<reference evidence="3 4" key="1">
    <citation type="submission" date="2022-10" db="EMBL/GenBank/DDBJ databases">
        <title>paucibacter sp. hw8 Genome sequencing.</title>
        <authorList>
            <person name="Park S."/>
        </authorList>
    </citation>
    <scope>NUCLEOTIDE SEQUENCE [LARGE SCALE GENOMIC DNA]</scope>
    <source>
        <strain evidence="4">hw8</strain>
    </source>
</reference>
<dbReference type="EMBL" id="JAQQXS010000005">
    <property type="protein sequence ID" value="MDC8784956.1"/>
    <property type="molecule type" value="Genomic_DNA"/>
</dbReference>
<dbReference type="Proteomes" id="UP001219862">
    <property type="component" value="Unassembled WGS sequence"/>
</dbReference>
<dbReference type="InterPro" id="IPR005511">
    <property type="entry name" value="SMP-30"/>
</dbReference>
<evidence type="ECO:0000313" key="3">
    <source>
        <dbReference type="EMBL" id="MDC8784956.1"/>
    </source>
</evidence>
<accession>A0ABT5KSW9</accession>
<name>A0ABT5KSW9_9BURK</name>
<feature type="domain" description="SMP-30/Gluconolactonase/LRE-like region" evidence="2">
    <location>
        <begin position="20"/>
        <end position="269"/>
    </location>
</feature>
<organism evidence="3 4">
    <name type="scientific">Roseateles koreensis</name>
    <dbReference type="NCBI Taxonomy" id="2987526"/>
    <lineage>
        <taxon>Bacteria</taxon>
        <taxon>Pseudomonadati</taxon>
        <taxon>Pseudomonadota</taxon>
        <taxon>Betaproteobacteria</taxon>
        <taxon>Burkholderiales</taxon>
        <taxon>Sphaerotilaceae</taxon>
        <taxon>Roseateles</taxon>
    </lineage>
</organism>
<dbReference type="InterPro" id="IPR013658">
    <property type="entry name" value="SGL"/>
</dbReference>
<dbReference type="PANTHER" id="PTHR10907">
    <property type="entry name" value="REGUCALCIN"/>
    <property type="match status" value="1"/>
</dbReference>
<proteinExistence type="inferred from homology"/>
<dbReference type="PRINTS" id="PR01790">
    <property type="entry name" value="SMP30FAMILY"/>
</dbReference>
<sequence length="305" mass="33199">MPANEKLFQVELAGVIPATLGESPLWDVATQSLFYVDIAERQVLCLDPASGGLRRWQLDSEPGCIAWVEGGGLLVAQRNGLWRLDPDTGAHVRLAAAPFDGTKQRFNDGKPDAQGRFWVGTIDDARLPNAGLYRYADGAMTCMADGIVTSNGLAWSPDQKQLYWSDTKAHEIYALDFDVTTGAVGERRVFARFPPRAAGQPLANYGGRPDGAAVDVDGCYWVAMFEGQRLLRLSPEGQVLQDLALPVRCPTMPTFGGPDLRTLYVTTAREKRPAEELAAQPWAGCVLKIRVEIPGLAPCKVRLSA</sequence>
<evidence type="ECO:0000313" key="4">
    <source>
        <dbReference type="Proteomes" id="UP001219862"/>
    </source>
</evidence>
<dbReference type="SUPFAM" id="SSF63829">
    <property type="entry name" value="Calcium-dependent phosphotriesterase"/>
    <property type="match status" value="1"/>
</dbReference>
<gene>
    <name evidence="3" type="ORF">PRZ01_07110</name>
</gene>
<protein>
    <submittedName>
        <fullName evidence="3">SMP-30/gluconolactonase/LRE family protein</fullName>
    </submittedName>
</protein>